<feature type="region of interest" description="Disordered" evidence="1">
    <location>
        <begin position="1"/>
        <end position="20"/>
    </location>
</feature>
<evidence type="ECO:0000313" key="4">
    <source>
        <dbReference type="EMBL" id="CAF3917695.1"/>
    </source>
</evidence>
<reference evidence="4" key="1">
    <citation type="submission" date="2021-02" db="EMBL/GenBank/DDBJ databases">
        <authorList>
            <person name="Nowell W R."/>
        </authorList>
    </citation>
    <scope>NUCLEOTIDE SEQUENCE</scope>
</reference>
<sequence length="169" mass="19429">MKEDSGLALINPPSDASDTDPLQMKFVDVRESKESKRVAWSTTGLKWRQARPGMCLEGKCTKSGCEGYDQMVIISIGYGTFDLLRDSDAASKCPMCKEYVEPITALFNNCWWKYKGKTKEQEDDGKRPVPHNSDWKQADDAYYYFDEQTSETAIWWDLIFEVVKDKPQQ</sequence>
<evidence type="ECO:0000256" key="1">
    <source>
        <dbReference type="SAM" id="MobiDB-lite"/>
    </source>
</evidence>
<evidence type="ECO:0000313" key="3">
    <source>
        <dbReference type="EMBL" id="CAF1449838.1"/>
    </source>
</evidence>
<dbReference type="EMBL" id="CAJNOU010004655">
    <property type="protein sequence ID" value="CAF1449838.1"/>
    <property type="molecule type" value="Genomic_DNA"/>
</dbReference>
<accession>A0A819IJY8</accession>
<organism evidence="4 6">
    <name type="scientific">Rotaria sordida</name>
    <dbReference type="NCBI Taxonomy" id="392033"/>
    <lineage>
        <taxon>Eukaryota</taxon>
        <taxon>Metazoa</taxon>
        <taxon>Spiralia</taxon>
        <taxon>Gnathifera</taxon>
        <taxon>Rotifera</taxon>
        <taxon>Eurotatoria</taxon>
        <taxon>Bdelloidea</taxon>
        <taxon>Philodinida</taxon>
        <taxon>Philodinidae</taxon>
        <taxon>Rotaria</taxon>
    </lineage>
</organism>
<dbReference type="Proteomes" id="UP000663874">
    <property type="component" value="Unassembled WGS sequence"/>
</dbReference>
<dbReference type="AlphaFoldDB" id="A0A819IJY8"/>
<comment type="caution">
    <text evidence="4">The sequence shown here is derived from an EMBL/GenBank/DDBJ whole genome shotgun (WGS) entry which is preliminary data.</text>
</comment>
<proteinExistence type="predicted"/>
<dbReference type="Proteomes" id="UP000663823">
    <property type="component" value="Unassembled WGS sequence"/>
</dbReference>
<evidence type="ECO:0000313" key="6">
    <source>
        <dbReference type="Proteomes" id="UP000663823"/>
    </source>
</evidence>
<dbReference type="Proteomes" id="UP000663882">
    <property type="component" value="Unassembled WGS sequence"/>
</dbReference>
<gene>
    <name evidence="5" type="ORF">FNK824_LOCUS27267</name>
    <name evidence="4" type="ORF">OTI717_LOCUS24651</name>
    <name evidence="2" type="ORF">RFH988_LOCUS33187</name>
    <name evidence="3" type="ORF">SEV965_LOCUS33632</name>
</gene>
<evidence type="ECO:0000313" key="5">
    <source>
        <dbReference type="EMBL" id="CAF4024392.1"/>
    </source>
</evidence>
<dbReference type="EMBL" id="CAJOBE010007026">
    <property type="protein sequence ID" value="CAF4024392.1"/>
    <property type="molecule type" value="Genomic_DNA"/>
</dbReference>
<name>A0A819IJY8_9BILA</name>
<evidence type="ECO:0000313" key="2">
    <source>
        <dbReference type="EMBL" id="CAF1368077.1"/>
    </source>
</evidence>
<protein>
    <submittedName>
        <fullName evidence="4">Uncharacterized protein</fullName>
    </submittedName>
</protein>
<dbReference type="Proteomes" id="UP000663889">
    <property type="component" value="Unassembled WGS sequence"/>
</dbReference>
<dbReference type="OrthoDB" id="9994687at2759"/>
<dbReference type="EMBL" id="CAJOAX010004706">
    <property type="protein sequence ID" value="CAF3917695.1"/>
    <property type="molecule type" value="Genomic_DNA"/>
</dbReference>
<dbReference type="EMBL" id="CAJNOO010004091">
    <property type="protein sequence ID" value="CAF1368077.1"/>
    <property type="molecule type" value="Genomic_DNA"/>
</dbReference>